<dbReference type="Gene3D" id="3.30.470.20">
    <property type="entry name" value="ATP-grasp fold, B domain"/>
    <property type="match status" value="1"/>
</dbReference>
<dbReference type="PANTHER" id="PTHR43585:SF2">
    <property type="entry name" value="ATP-GRASP ENZYME FSQD"/>
    <property type="match status" value="1"/>
</dbReference>
<name>A0ABV7D3C2_9PROT</name>
<sequence>MKKRLLLLGGGFEQLNALRIAQELGAEVIVFDGHETAACAFEACEFYQVNIKDHAALIAKAKELRLDAVFVHAAELAIECALVAEAVGLPGISVESAKLGTDKTLRAACLLRAGVRIPKYQPLTAASDWSAWRNAGDALGYPIIAKPTKLAGAQGVEFIPDEIALQRYFEGKQSFKAQDFLLEEFLQGTQLSTESVALDGALVCTSIALRHYDTTQHLWPHQIEDGHSMPYDASLELQNSIDDVTEKCRAAFGIETGVLKGDLIISPSGEIIVLEMAVRTSGGRFCDTVVPVSTGVNILYPLIQYALGQTPDPAYLKADRHVGVSQRFVLIPEGNRLKEYKTIQHILLQEDVIGWWFRDDLQDLAQAPKIMSHRDRIGYVICSADTRDNADKRAQTIVEQLVKAITLETLT</sequence>
<evidence type="ECO:0000256" key="2">
    <source>
        <dbReference type="ARBA" id="ARBA00022741"/>
    </source>
</evidence>
<reference evidence="7" key="1">
    <citation type="journal article" date="2019" name="Int. J. Syst. Evol. Microbiol.">
        <title>The Global Catalogue of Microorganisms (GCM) 10K type strain sequencing project: providing services to taxonomists for standard genome sequencing and annotation.</title>
        <authorList>
            <consortium name="The Broad Institute Genomics Platform"/>
            <consortium name="The Broad Institute Genome Sequencing Center for Infectious Disease"/>
            <person name="Wu L."/>
            <person name="Ma J."/>
        </authorList>
    </citation>
    <scope>NUCLEOTIDE SEQUENCE [LARGE SCALE GENOMIC DNA]</scope>
    <source>
        <strain evidence="7">KCTC 62164</strain>
    </source>
</reference>
<dbReference type="RefSeq" id="WP_194211786.1">
    <property type="nucleotide sequence ID" value="NZ_CP061205.1"/>
</dbReference>
<comment type="caution">
    <text evidence="6">The sequence shown here is derived from an EMBL/GenBank/DDBJ whole genome shotgun (WGS) entry which is preliminary data.</text>
</comment>
<dbReference type="EMBL" id="JBHRSL010000002">
    <property type="protein sequence ID" value="MFC3051240.1"/>
    <property type="molecule type" value="Genomic_DNA"/>
</dbReference>
<dbReference type="InterPro" id="IPR052032">
    <property type="entry name" value="ATP-dep_AA_Ligase"/>
</dbReference>
<dbReference type="PANTHER" id="PTHR43585">
    <property type="entry name" value="FUMIPYRROLE BIOSYNTHESIS PROTEIN C"/>
    <property type="match status" value="1"/>
</dbReference>
<dbReference type="Gene3D" id="3.40.50.20">
    <property type="match status" value="1"/>
</dbReference>
<proteinExistence type="predicted"/>
<dbReference type="InterPro" id="IPR016185">
    <property type="entry name" value="PreATP-grasp_dom_sf"/>
</dbReference>
<evidence type="ECO:0000256" key="4">
    <source>
        <dbReference type="PROSITE-ProRule" id="PRU00409"/>
    </source>
</evidence>
<dbReference type="PROSITE" id="PS50975">
    <property type="entry name" value="ATP_GRASP"/>
    <property type="match status" value="1"/>
</dbReference>
<dbReference type="SUPFAM" id="SSF52440">
    <property type="entry name" value="PreATP-grasp domain"/>
    <property type="match status" value="1"/>
</dbReference>
<dbReference type="InterPro" id="IPR011761">
    <property type="entry name" value="ATP-grasp"/>
</dbReference>
<gene>
    <name evidence="6" type="ORF">ACFOKA_04910</name>
</gene>
<evidence type="ECO:0000256" key="1">
    <source>
        <dbReference type="ARBA" id="ARBA00022598"/>
    </source>
</evidence>
<dbReference type="Proteomes" id="UP001595444">
    <property type="component" value="Unassembled WGS sequence"/>
</dbReference>
<evidence type="ECO:0000313" key="6">
    <source>
        <dbReference type="EMBL" id="MFC3051240.1"/>
    </source>
</evidence>
<evidence type="ECO:0000256" key="3">
    <source>
        <dbReference type="ARBA" id="ARBA00022840"/>
    </source>
</evidence>
<dbReference type="SUPFAM" id="SSF56059">
    <property type="entry name" value="Glutathione synthetase ATP-binding domain-like"/>
    <property type="match status" value="1"/>
</dbReference>
<keyword evidence="2 4" id="KW-0547">Nucleotide-binding</keyword>
<keyword evidence="7" id="KW-1185">Reference proteome</keyword>
<evidence type="ECO:0000313" key="7">
    <source>
        <dbReference type="Proteomes" id="UP001595444"/>
    </source>
</evidence>
<protein>
    <submittedName>
        <fullName evidence="6">ATP-grasp domain-containing protein</fullName>
    </submittedName>
</protein>
<keyword evidence="1" id="KW-0436">Ligase</keyword>
<keyword evidence="3 4" id="KW-0067">ATP-binding</keyword>
<accession>A0ABV7D3C2</accession>
<dbReference type="Pfam" id="PF13535">
    <property type="entry name" value="ATP-grasp_4"/>
    <property type="match status" value="1"/>
</dbReference>
<evidence type="ECO:0000259" key="5">
    <source>
        <dbReference type="PROSITE" id="PS50975"/>
    </source>
</evidence>
<feature type="domain" description="ATP-grasp" evidence="5">
    <location>
        <begin position="107"/>
        <end position="307"/>
    </location>
</feature>
<organism evidence="6 7">
    <name type="scientific">Kordiimonas pumila</name>
    <dbReference type="NCBI Taxonomy" id="2161677"/>
    <lineage>
        <taxon>Bacteria</taxon>
        <taxon>Pseudomonadati</taxon>
        <taxon>Pseudomonadota</taxon>
        <taxon>Alphaproteobacteria</taxon>
        <taxon>Kordiimonadales</taxon>
        <taxon>Kordiimonadaceae</taxon>
        <taxon>Kordiimonas</taxon>
    </lineage>
</organism>